<protein>
    <recommendedName>
        <fullName evidence="4">Ribosomal protein L15</fullName>
    </recommendedName>
</protein>
<dbReference type="InterPro" id="IPR020925">
    <property type="entry name" value="Ribosomal_eL15_CS"/>
</dbReference>
<dbReference type="STRING" id="1081109.A0A166NNX2"/>
<feature type="compositionally biased region" description="Polar residues" evidence="5">
    <location>
        <begin position="23"/>
        <end position="34"/>
    </location>
</feature>
<dbReference type="PANTHER" id="PTHR11847">
    <property type="entry name" value="RIBOSOMAL PROTEIN L15"/>
    <property type="match status" value="1"/>
</dbReference>
<keyword evidence="2 4" id="KW-0689">Ribosomal protein</keyword>
<keyword evidence="7" id="KW-1185">Reference proteome</keyword>
<gene>
    <name evidence="6" type="ORF">AAL_06626</name>
</gene>
<dbReference type="Pfam" id="PF00827">
    <property type="entry name" value="Ribosomal_L15e"/>
    <property type="match status" value="1"/>
</dbReference>
<comment type="caution">
    <text evidence="6">The sequence shown here is derived from an EMBL/GenBank/DDBJ whole genome shotgun (WGS) entry which is preliminary data.</text>
</comment>
<dbReference type="GO" id="GO:0022625">
    <property type="term" value="C:cytosolic large ribosomal subunit"/>
    <property type="evidence" value="ECO:0007669"/>
    <property type="project" value="TreeGrafter"/>
</dbReference>
<evidence type="ECO:0000313" key="7">
    <source>
        <dbReference type="Proteomes" id="UP000078544"/>
    </source>
</evidence>
<dbReference type="SUPFAM" id="SSF54189">
    <property type="entry name" value="Ribosomal proteins S24e, L23 and L15e"/>
    <property type="match status" value="1"/>
</dbReference>
<dbReference type="GO" id="GO:0003735">
    <property type="term" value="F:structural constituent of ribosome"/>
    <property type="evidence" value="ECO:0007669"/>
    <property type="project" value="InterPro"/>
</dbReference>
<dbReference type="PROSITE" id="PS01194">
    <property type="entry name" value="RIBOSOMAL_L15E"/>
    <property type="match status" value="1"/>
</dbReference>
<reference evidence="6 7" key="1">
    <citation type="journal article" date="2016" name="Genome Biol. Evol.">
        <title>Divergent and convergent evolution of fungal pathogenicity.</title>
        <authorList>
            <person name="Shang Y."/>
            <person name="Xiao G."/>
            <person name="Zheng P."/>
            <person name="Cen K."/>
            <person name="Zhan S."/>
            <person name="Wang C."/>
        </authorList>
    </citation>
    <scope>NUCLEOTIDE SEQUENCE [LARGE SCALE GENOMIC DNA]</scope>
    <source>
        <strain evidence="6 7">RCEF 2490</strain>
    </source>
</reference>
<dbReference type="OrthoDB" id="10255148at2759"/>
<evidence type="ECO:0000256" key="1">
    <source>
        <dbReference type="ARBA" id="ARBA00006857"/>
    </source>
</evidence>
<name>A0A166NNX2_9HYPO</name>
<sequence length="474" mass="53996">MAPLTRKRKQISQDDIEDAIQVASDSELGSTQDPPVSKRGKLQKRLTEVTCAGNGFIAGARSRRVRRNIEARATVPERPRMSTQEAKRTLARMLDDTKKFMEAELCLNVSITPSTDVDILAGKNITSEVLSIFPHAARLQSTGDGIHSCVTDVLDEFAAFAKECEARCQRSVNISKPSWIRWDRDSADLHDLNKGIKELAVRLVEQNLVPQAAGSILEIGHEDVDQIAWELLEESRPQRGAQTWGNAAEAVVRAISGITALLPNFAFQTDKMGALKYVEELQKKKQSDLMSFLLRVRCWEYRQLNVIHRASRPSRPDKARRLGYKAKQGYVIYRVRVRRGGRKRPAPKGATYGKPTNQGINQLKYQRSLKATAEERVGRRCANLRVLNSYWVNQDSTYKYFEVILVDPQHKAIRIDPRINWIVNPVHKHREARGLTATGKKSRGLNKGHRYNKTRAGRRKTWLRHNTTSLWRYR</sequence>
<dbReference type="Proteomes" id="UP000078544">
    <property type="component" value="Unassembled WGS sequence"/>
</dbReference>
<accession>A0A166NNX2</accession>
<dbReference type="Gene3D" id="3.40.1120.10">
    <property type="entry name" value="Ribosomal protein l15e"/>
    <property type="match status" value="1"/>
</dbReference>
<evidence type="ECO:0000256" key="3">
    <source>
        <dbReference type="ARBA" id="ARBA00023274"/>
    </source>
</evidence>
<dbReference type="SMART" id="SM01384">
    <property type="entry name" value="Ribosomal_L15e"/>
    <property type="match status" value="1"/>
</dbReference>
<dbReference type="NCBIfam" id="NF003269">
    <property type="entry name" value="PRK04243.1"/>
    <property type="match status" value="1"/>
</dbReference>
<dbReference type="FunFam" id="3.40.1120.10:FF:000001">
    <property type="entry name" value="Ribosomal protein L15"/>
    <property type="match status" value="1"/>
</dbReference>
<dbReference type="AlphaFoldDB" id="A0A166NNX2"/>
<evidence type="ECO:0000256" key="5">
    <source>
        <dbReference type="SAM" id="MobiDB-lite"/>
    </source>
</evidence>
<feature type="region of interest" description="Disordered" evidence="5">
    <location>
        <begin position="23"/>
        <end position="42"/>
    </location>
</feature>
<dbReference type="PANTHER" id="PTHR11847:SF4">
    <property type="entry name" value="LARGE RIBOSOMAL SUBUNIT PROTEIN EL15"/>
    <property type="match status" value="1"/>
</dbReference>
<dbReference type="InterPro" id="IPR024794">
    <property type="entry name" value="Rbsml_eL15_core_dom_sf"/>
</dbReference>
<keyword evidence="3 4" id="KW-0687">Ribonucleoprotein</keyword>
<proteinExistence type="inferred from homology"/>
<organism evidence="6 7">
    <name type="scientific">Moelleriella libera RCEF 2490</name>
    <dbReference type="NCBI Taxonomy" id="1081109"/>
    <lineage>
        <taxon>Eukaryota</taxon>
        <taxon>Fungi</taxon>
        <taxon>Dikarya</taxon>
        <taxon>Ascomycota</taxon>
        <taxon>Pezizomycotina</taxon>
        <taxon>Sordariomycetes</taxon>
        <taxon>Hypocreomycetidae</taxon>
        <taxon>Hypocreales</taxon>
        <taxon>Clavicipitaceae</taxon>
        <taxon>Moelleriella</taxon>
    </lineage>
</organism>
<evidence type="ECO:0000256" key="4">
    <source>
        <dbReference type="RuleBase" id="RU000663"/>
    </source>
</evidence>
<comment type="similarity">
    <text evidence="1 4">Belongs to the eukaryotic ribosomal protein eL15 family.</text>
</comment>
<dbReference type="InterPro" id="IPR012678">
    <property type="entry name" value="Ribosomal_uL23/eL15/eS24_sf"/>
</dbReference>
<dbReference type="EMBL" id="AZGY01000018">
    <property type="protein sequence ID" value="KZZ91390.1"/>
    <property type="molecule type" value="Genomic_DNA"/>
</dbReference>
<evidence type="ECO:0000256" key="2">
    <source>
        <dbReference type="ARBA" id="ARBA00022980"/>
    </source>
</evidence>
<dbReference type="GO" id="GO:0002181">
    <property type="term" value="P:cytoplasmic translation"/>
    <property type="evidence" value="ECO:0007669"/>
    <property type="project" value="TreeGrafter"/>
</dbReference>
<dbReference type="InterPro" id="IPR000439">
    <property type="entry name" value="Ribosomal_eL15"/>
</dbReference>
<evidence type="ECO:0000313" key="6">
    <source>
        <dbReference type="EMBL" id="KZZ91390.1"/>
    </source>
</evidence>
<dbReference type="GO" id="GO:0003723">
    <property type="term" value="F:RNA binding"/>
    <property type="evidence" value="ECO:0007669"/>
    <property type="project" value="TreeGrafter"/>
</dbReference>